<dbReference type="GO" id="GO:0005886">
    <property type="term" value="C:plasma membrane"/>
    <property type="evidence" value="ECO:0007669"/>
    <property type="project" value="TreeGrafter"/>
</dbReference>
<feature type="signal peptide" evidence="5">
    <location>
        <begin position="1"/>
        <end position="18"/>
    </location>
</feature>
<dbReference type="GO" id="GO:0052621">
    <property type="term" value="F:diguanylate cyclase activity"/>
    <property type="evidence" value="ECO:0007669"/>
    <property type="project" value="UniProtKB-EC"/>
</dbReference>
<feature type="chain" id="PRO_5021272907" description="diguanylate cyclase" evidence="5">
    <location>
        <begin position="19"/>
        <end position="452"/>
    </location>
</feature>
<evidence type="ECO:0000256" key="3">
    <source>
        <dbReference type="SAM" id="Coils"/>
    </source>
</evidence>
<dbReference type="SUPFAM" id="SSF53850">
    <property type="entry name" value="Periplasmic binding protein-like II"/>
    <property type="match status" value="1"/>
</dbReference>
<sequence>MKRILVSFFIFICATVYAQEPEVKQLIVANSKAWKPFSFINSDGEPDGILIDYWKYYGEKNGVEIEFLLLDWQSSLDAITDGRADVHAGLLWSENRESFLDYAPIIMSIDTQLYISQELIGIDLDEFTFGKHDYVVGVVSGGYEEEFTRRHFPHLKLQNFDNNQKMIDAAFAGGIDGFVADLQVANFYLYSRKEPKRFVGVRHLYSGDLMAAVKEGNSDLQQQITQAMNQLDSKDIEKIFNRWMYVNTVYPEYLTHLIIGSILLVGGTYIFVLRISVKRKTQALEQANKKLKKLSETDQMTGISNRRHFFIELKARLKQPGSIVIMIFDIDDFKHINDSHGHKVGDRVIRSVVQATSNVVSHRHLFARIGGEEFVVVANNLSYEGAVALAENICTSIRSVKLEEDNVDKVTVSVGCAFYSTNEYDINLSTADHLMYQSKQSGKDQVTAQRYS</sequence>
<keyword evidence="5" id="KW-0732">Signal</keyword>
<dbReference type="GO" id="GO:0043709">
    <property type="term" value="P:cell adhesion involved in single-species biofilm formation"/>
    <property type="evidence" value="ECO:0007669"/>
    <property type="project" value="TreeGrafter"/>
</dbReference>
<dbReference type="PANTHER" id="PTHR45138">
    <property type="entry name" value="REGULATORY COMPONENTS OF SENSORY TRANSDUCTION SYSTEM"/>
    <property type="match status" value="1"/>
</dbReference>
<dbReference type="Proteomes" id="UP000297753">
    <property type="component" value="Unassembled WGS sequence"/>
</dbReference>
<dbReference type="SMART" id="SM00267">
    <property type="entry name" value="GGDEF"/>
    <property type="match status" value="1"/>
</dbReference>
<dbReference type="CDD" id="cd01949">
    <property type="entry name" value="GGDEF"/>
    <property type="match status" value="1"/>
</dbReference>
<dbReference type="EC" id="2.7.7.65" evidence="2"/>
<dbReference type="NCBIfam" id="TIGR00254">
    <property type="entry name" value="GGDEF"/>
    <property type="match status" value="1"/>
</dbReference>
<dbReference type="RefSeq" id="WP_134836396.1">
    <property type="nucleotide sequence ID" value="NZ_SATR01000026.1"/>
</dbReference>
<feature type="transmembrane region" description="Helical" evidence="4">
    <location>
        <begin position="253"/>
        <end position="272"/>
    </location>
</feature>
<keyword evidence="8" id="KW-1185">Reference proteome</keyword>
<evidence type="ECO:0000259" key="6">
    <source>
        <dbReference type="PROSITE" id="PS50887"/>
    </source>
</evidence>
<dbReference type="OrthoDB" id="9180959at2"/>
<feature type="domain" description="GGDEF" evidence="6">
    <location>
        <begin position="321"/>
        <end position="451"/>
    </location>
</feature>
<dbReference type="InterPro" id="IPR043128">
    <property type="entry name" value="Rev_trsase/Diguanyl_cyclase"/>
</dbReference>
<evidence type="ECO:0000313" key="7">
    <source>
        <dbReference type="EMBL" id="TFH90550.1"/>
    </source>
</evidence>
<dbReference type="InterPro" id="IPR001638">
    <property type="entry name" value="Solute-binding_3/MltF_N"/>
</dbReference>
<dbReference type="AlphaFoldDB" id="A0A4Y8WC86"/>
<evidence type="ECO:0000256" key="5">
    <source>
        <dbReference type="SAM" id="SignalP"/>
    </source>
</evidence>
<dbReference type="GO" id="GO:1902201">
    <property type="term" value="P:negative regulation of bacterial-type flagellum-dependent cell motility"/>
    <property type="evidence" value="ECO:0007669"/>
    <property type="project" value="TreeGrafter"/>
</dbReference>
<comment type="caution">
    <text evidence="7">The sequence shown here is derived from an EMBL/GenBank/DDBJ whole genome shotgun (WGS) entry which is preliminary data.</text>
</comment>
<keyword evidence="4" id="KW-1133">Transmembrane helix</keyword>
<dbReference type="PROSITE" id="PS50887">
    <property type="entry name" value="GGDEF"/>
    <property type="match status" value="1"/>
</dbReference>
<dbReference type="CDD" id="cd13706">
    <property type="entry name" value="PBP2_HisK_like_1"/>
    <property type="match status" value="1"/>
</dbReference>
<dbReference type="Pfam" id="PF00497">
    <property type="entry name" value="SBP_bac_3"/>
    <property type="match status" value="1"/>
</dbReference>
<gene>
    <name evidence="7" type="ORF">ELS82_16180</name>
</gene>
<dbReference type="PANTHER" id="PTHR45138:SF5">
    <property type="entry name" value="BIFUNCTIONAL PERIPLASMIC SUBSTRATE BINDING PROTEIN_CYTOPLASMIC DIGUANYLATE CYCLASE"/>
    <property type="match status" value="1"/>
</dbReference>
<dbReference type="Gene3D" id="3.40.190.10">
    <property type="entry name" value="Periplasmic binding protein-like II"/>
    <property type="match status" value="2"/>
</dbReference>
<dbReference type="InterPro" id="IPR050469">
    <property type="entry name" value="Diguanylate_Cyclase"/>
</dbReference>
<evidence type="ECO:0000256" key="2">
    <source>
        <dbReference type="ARBA" id="ARBA00012528"/>
    </source>
</evidence>
<evidence type="ECO:0000313" key="8">
    <source>
        <dbReference type="Proteomes" id="UP000297753"/>
    </source>
</evidence>
<reference evidence="7 8" key="1">
    <citation type="submission" date="2019-01" db="EMBL/GenBank/DDBJ databases">
        <title>Vibrio BEI176 sp. nov, a marine bacterium isolated from China: eastern marignal seas.</title>
        <authorList>
            <person name="Li B."/>
        </authorList>
    </citation>
    <scope>NUCLEOTIDE SEQUENCE [LARGE SCALE GENOMIC DNA]</scope>
    <source>
        <strain evidence="7 8">BEI176</strain>
    </source>
</reference>
<keyword evidence="4" id="KW-0472">Membrane</keyword>
<dbReference type="InterPro" id="IPR029787">
    <property type="entry name" value="Nucleotide_cyclase"/>
</dbReference>
<name>A0A4Y8WC86_9VIBR</name>
<accession>A0A4Y8WC86</accession>
<dbReference type="Gene3D" id="3.30.70.270">
    <property type="match status" value="1"/>
</dbReference>
<proteinExistence type="predicted"/>
<dbReference type="Pfam" id="PF00990">
    <property type="entry name" value="GGDEF"/>
    <property type="match status" value="1"/>
</dbReference>
<protein>
    <recommendedName>
        <fullName evidence="2">diguanylate cyclase</fullName>
        <ecNumber evidence="2">2.7.7.65</ecNumber>
    </recommendedName>
</protein>
<dbReference type="FunFam" id="3.30.70.270:FF:000001">
    <property type="entry name" value="Diguanylate cyclase domain protein"/>
    <property type="match status" value="1"/>
</dbReference>
<dbReference type="EMBL" id="SATR01000026">
    <property type="protein sequence ID" value="TFH90550.1"/>
    <property type="molecule type" value="Genomic_DNA"/>
</dbReference>
<feature type="coiled-coil region" evidence="3">
    <location>
        <begin position="210"/>
        <end position="237"/>
    </location>
</feature>
<dbReference type="InterPro" id="IPR000160">
    <property type="entry name" value="GGDEF_dom"/>
</dbReference>
<dbReference type="SUPFAM" id="SSF55073">
    <property type="entry name" value="Nucleotide cyclase"/>
    <property type="match status" value="1"/>
</dbReference>
<keyword evidence="4" id="KW-0812">Transmembrane</keyword>
<evidence type="ECO:0000256" key="1">
    <source>
        <dbReference type="ARBA" id="ARBA00001946"/>
    </source>
</evidence>
<keyword evidence="3" id="KW-0175">Coiled coil</keyword>
<evidence type="ECO:0000256" key="4">
    <source>
        <dbReference type="SAM" id="Phobius"/>
    </source>
</evidence>
<comment type="cofactor">
    <cofactor evidence="1">
        <name>Mg(2+)</name>
        <dbReference type="ChEBI" id="CHEBI:18420"/>
    </cofactor>
</comment>
<organism evidence="7 8">
    <name type="scientific">Vibrio ouci</name>
    <dbReference type="NCBI Taxonomy" id="2499078"/>
    <lineage>
        <taxon>Bacteria</taxon>
        <taxon>Pseudomonadati</taxon>
        <taxon>Pseudomonadota</taxon>
        <taxon>Gammaproteobacteria</taxon>
        <taxon>Vibrionales</taxon>
        <taxon>Vibrionaceae</taxon>
        <taxon>Vibrio</taxon>
    </lineage>
</organism>
<dbReference type="SMART" id="SM00062">
    <property type="entry name" value="PBPb"/>
    <property type="match status" value="1"/>
</dbReference>